<proteinExistence type="inferred from homology"/>
<dbReference type="GO" id="GO:0008483">
    <property type="term" value="F:transaminase activity"/>
    <property type="evidence" value="ECO:0007669"/>
    <property type="project" value="UniProtKB-KW"/>
</dbReference>
<keyword evidence="7" id="KW-1185">Reference proteome</keyword>
<reference evidence="7" key="1">
    <citation type="journal article" date="2019" name="Int. J. Syst. Evol. Microbiol.">
        <title>The Global Catalogue of Microorganisms (GCM) 10K type strain sequencing project: providing services to taxonomists for standard genome sequencing and annotation.</title>
        <authorList>
            <consortium name="The Broad Institute Genomics Platform"/>
            <consortium name="The Broad Institute Genome Sequencing Center for Infectious Disease"/>
            <person name="Wu L."/>
            <person name="Ma J."/>
        </authorList>
    </citation>
    <scope>NUCLEOTIDE SEQUENCE [LARGE SCALE GENOMIC DNA]</scope>
    <source>
        <strain evidence="7">NBRC 112299</strain>
    </source>
</reference>
<dbReference type="Gene3D" id="3.40.640.10">
    <property type="entry name" value="Type I PLP-dependent aspartate aminotransferase-like (Major domain)"/>
    <property type="match status" value="1"/>
</dbReference>
<dbReference type="InterPro" id="IPR004839">
    <property type="entry name" value="Aminotransferase_I/II_large"/>
</dbReference>
<accession>A0ABQ6IAX2</accession>
<dbReference type="InterPro" id="IPR004838">
    <property type="entry name" value="NHTrfase_class1_PyrdxlP-BS"/>
</dbReference>
<gene>
    <name evidence="6" type="ORF">GCM10025876_10840</name>
</gene>
<dbReference type="EC" id="2.6.1.-" evidence="4"/>
<dbReference type="EMBL" id="BSUN01000001">
    <property type="protein sequence ID" value="GMA34880.1"/>
    <property type="molecule type" value="Genomic_DNA"/>
</dbReference>
<name>A0ABQ6IAX2_9MICO</name>
<dbReference type="PANTHER" id="PTHR42832:SF3">
    <property type="entry name" value="L-GLUTAMINE--4-(METHYLSULFANYL)-2-OXOBUTANOATE AMINOTRANSFERASE"/>
    <property type="match status" value="1"/>
</dbReference>
<dbReference type="InterPro" id="IPR019880">
    <property type="entry name" value="OxyQ"/>
</dbReference>
<sequence length="373" mass="39331">MGLNPRSLPDFPWDSLTPFRERAAAHPGGVVDLSVGTPVDPTPEVVRAALAAASDAPGYPTTQGTVALRQAVVDWFSRTRGVHSLTADAVLPTVGSKELVAWLPALLGLGQGDVVVHPAAAYPTYDVGARLAGATALAADDVASWAGRDDVRLVWINSPSNPTGRVLGRDELREIVEAARAIGAIVASDECYAALAWEEPYASEGVPSVLDPAVCGGSHEGLLAVYSLSKQSNLAGYRAAFVAGDRALVGSLLETRKHAGMIVPAPVQAATAAALGDDSHVTQQRERYRRRREALLPAVRDAGFSVPGSEAGLYLWATRGEDCWDTLAFLADRGIVAAPGAFYGEQAREFVRIALTATDERLEQAVHRLAKNG</sequence>
<comment type="caution">
    <text evidence="6">The sequence shown here is derived from an EMBL/GenBank/DDBJ whole genome shotgun (WGS) entry which is preliminary data.</text>
</comment>
<dbReference type="Pfam" id="PF00155">
    <property type="entry name" value="Aminotran_1_2"/>
    <property type="match status" value="1"/>
</dbReference>
<evidence type="ECO:0000256" key="4">
    <source>
        <dbReference type="RuleBase" id="RU000481"/>
    </source>
</evidence>
<dbReference type="Gene3D" id="3.90.1150.10">
    <property type="entry name" value="Aspartate Aminotransferase, domain 1"/>
    <property type="match status" value="1"/>
</dbReference>
<feature type="domain" description="Aminotransferase class I/classII large" evidence="5">
    <location>
        <begin position="30"/>
        <end position="369"/>
    </location>
</feature>
<evidence type="ECO:0000256" key="2">
    <source>
        <dbReference type="ARBA" id="ARBA00022576"/>
    </source>
</evidence>
<keyword evidence="3 4" id="KW-0808">Transferase</keyword>
<dbReference type="CDD" id="cd00609">
    <property type="entry name" value="AAT_like"/>
    <property type="match status" value="1"/>
</dbReference>
<evidence type="ECO:0000256" key="3">
    <source>
        <dbReference type="ARBA" id="ARBA00022679"/>
    </source>
</evidence>
<evidence type="ECO:0000313" key="6">
    <source>
        <dbReference type="EMBL" id="GMA34880.1"/>
    </source>
</evidence>
<comment type="similarity">
    <text evidence="4">Belongs to the class-I pyridoxal-phosphate-dependent aminotransferase family.</text>
</comment>
<dbReference type="Proteomes" id="UP001157125">
    <property type="component" value="Unassembled WGS sequence"/>
</dbReference>
<dbReference type="SUPFAM" id="SSF53383">
    <property type="entry name" value="PLP-dependent transferases"/>
    <property type="match status" value="1"/>
</dbReference>
<evidence type="ECO:0000259" key="5">
    <source>
        <dbReference type="Pfam" id="PF00155"/>
    </source>
</evidence>
<organism evidence="6 7">
    <name type="scientific">Demequina litorisediminis</name>
    <dbReference type="NCBI Taxonomy" id="1849022"/>
    <lineage>
        <taxon>Bacteria</taxon>
        <taxon>Bacillati</taxon>
        <taxon>Actinomycetota</taxon>
        <taxon>Actinomycetes</taxon>
        <taxon>Micrococcales</taxon>
        <taxon>Demequinaceae</taxon>
        <taxon>Demequina</taxon>
    </lineage>
</organism>
<comment type="cofactor">
    <cofactor evidence="1 4">
        <name>pyridoxal 5'-phosphate</name>
        <dbReference type="ChEBI" id="CHEBI:597326"/>
    </cofactor>
</comment>
<evidence type="ECO:0000313" key="7">
    <source>
        <dbReference type="Proteomes" id="UP001157125"/>
    </source>
</evidence>
<dbReference type="PANTHER" id="PTHR42832">
    <property type="entry name" value="AMINO ACID AMINOTRANSFERASE"/>
    <property type="match status" value="1"/>
</dbReference>
<dbReference type="RefSeq" id="WP_284327646.1">
    <property type="nucleotide sequence ID" value="NZ_BSUN01000001.1"/>
</dbReference>
<dbReference type="InterPro" id="IPR050881">
    <property type="entry name" value="LL-DAP_aminotransferase"/>
</dbReference>
<dbReference type="InterPro" id="IPR015424">
    <property type="entry name" value="PyrdxlP-dep_Trfase"/>
</dbReference>
<dbReference type="NCBIfam" id="TIGR03539">
    <property type="entry name" value="DapC_actino"/>
    <property type="match status" value="1"/>
</dbReference>
<evidence type="ECO:0000256" key="1">
    <source>
        <dbReference type="ARBA" id="ARBA00001933"/>
    </source>
</evidence>
<dbReference type="InterPro" id="IPR015422">
    <property type="entry name" value="PyrdxlP-dep_Trfase_small"/>
</dbReference>
<dbReference type="InterPro" id="IPR015421">
    <property type="entry name" value="PyrdxlP-dep_Trfase_major"/>
</dbReference>
<protein>
    <recommendedName>
        <fullName evidence="4">Aminotransferase</fullName>
        <ecNumber evidence="4">2.6.1.-</ecNumber>
    </recommendedName>
</protein>
<dbReference type="PROSITE" id="PS00105">
    <property type="entry name" value="AA_TRANSFER_CLASS_1"/>
    <property type="match status" value="1"/>
</dbReference>
<keyword evidence="2 4" id="KW-0032">Aminotransferase</keyword>